<dbReference type="Proteomes" id="UP001179952">
    <property type="component" value="Unassembled WGS sequence"/>
</dbReference>
<name>A0AAV9BG61_ACOGR</name>
<accession>A0AAV9BG61</accession>
<organism evidence="2 3">
    <name type="scientific">Acorus gramineus</name>
    <name type="common">Dwarf sweet flag</name>
    <dbReference type="NCBI Taxonomy" id="55184"/>
    <lineage>
        <taxon>Eukaryota</taxon>
        <taxon>Viridiplantae</taxon>
        <taxon>Streptophyta</taxon>
        <taxon>Embryophyta</taxon>
        <taxon>Tracheophyta</taxon>
        <taxon>Spermatophyta</taxon>
        <taxon>Magnoliopsida</taxon>
        <taxon>Liliopsida</taxon>
        <taxon>Acoraceae</taxon>
        <taxon>Acorus</taxon>
    </lineage>
</organism>
<dbReference type="EMBL" id="JAUJYN010000003">
    <property type="protein sequence ID" value="KAK1275669.1"/>
    <property type="molecule type" value="Genomic_DNA"/>
</dbReference>
<evidence type="ECO:0000313" key="2">
    <source>
        <dbReference type="EMBL" id="KAK1275669.1"/>
    </source>
</evidence>
<keyword evidence="3" id="KW-1185">Reference proteome</keyword>
<comment type="caution">
    <text evidence="2">The sequence shown here is derived from an EMBL/GenBank/DDBJ whole genome shotgun (WGS) entry which is preliminary data.</text>
</comment>
<evidence type="ECO:0000256" key="1">
    <source>
        <dbReference type="SAM" id="MobiDB-lite"/>
    </source>
</evidence>
<dbReference type="AlphaFoldDB" id="A0AAV9BG61"/>
<dbReference type="PANTHER" id="PTHR35510">
    <property type="entry name" value="DBH-LIKE MONOOXYGENASE"/>
    <property type="match status" value="1"/>
</dbReference>
<proteinExistence type="predicted"/>
<sequence length="215" mass="24355">MIEGFLRSSPVKMKRRDLDEVNDEFSEFSLSSPARKIRRLDLELPPIMEEEEPPSTPPPPFMDDESPSPSPPLNDERSIVLYRPVDSPLYKVNPELIAGFKNQYFRVRDHQSNMASARDEEEEEEAEATRESMAIVPWVPSQTPLIQDSEEVGVVEGAASEAMETEAETASMEIEEGGVIGGLQQQQWQQQQQQHCLVPELPPNTFATTPVMWSW</sequence>
<feature type="region of interest" description="Disordered" evidence="1">
    <location>
        <begin position="40"/>
        <end position="78"/>
    </location>
</feature>
<reference evidence="2" key="1">
    <citation type="journal article" date="2023" name="Nat. Commun.">
        <title>Diploid and tetraploid genomes of Acorus and the evolution of monocots.</title>
        <authorList>
            <person name="Ma L."/>
            <person name="Liu K.W."/>
            <person name="Li Z."/>
            <person name="Hsiao Y.Y."/>
            <person name="Qi Y."/>
            <person name="Fu T."/>
            <person name="Tang G.D."/>
            <person name="Zhang D."/>
            <person name="Sun W.H."/>
            <person name="Liu D.K."/>
            <person name="Li Y."/>
            <person name="Chen G.Z."/>
            <person name="Liu X.D."/>
            <person name="Liao X.Y."/>
            <person name="Jiang Y.T."/>
            <person name="Yu X."/>
            <person name="Hao Y."/>
            <person name="Huang J."/>
            <person name="Zhao X.W."/>
            <person name="Ke S."/>
            <person name="Chen Y.Y."/>
            <person name="Wu W.L."/>
            <person name="Hsu J.L."/>
            <person name="Lin Y.F."/>
            <person name="Huang M.D."/>
            <person name="Li C.Y."/>
            <person name="Huang L."/>
            <person name="Wang Z.W."/>
            <person name="Zhao X."/>
            <person name="Zhong W.Y."/>
            <person name="Peng D.H."/>
            <person name="Ahmad S."/>
            <person name="Lan S."/>
            <person name="Zhang J.S."/>
            <person name="Tsai W.C."/>
            <person name="Van de Peer Y."/>
            <person name="Liu Z.J."/>
        </authorList>
    </citation>
    <scope>NUCLEOTIDE SEQUENCE</scope>
    <source>
        <strain evidence="2">SCP</strain>
    </source>
</reference>
<protein>
    <submittedName>
        <fullName evidence="2">Uncharacterized protein</fullName>
    </submittedName>
</protein>
<gene>
    <name evidence="2" type="ORF">QJS04_geneDACA004142</name>
</gene>
<reference evidence="2" key="2">
    <citation type="submission" date="2023-06" db="EMBL/GenBank/DDBJ databases">
        <authorList>
            <person name="Ma L."/>
            <person name="Liu K.-W."/>
            <person name="Li Z."/>
            <person name="Hsiao Y.-Y."/>
            <person name="Qi Y."/>
            <person name="Fu T."/>
            <person name="Tang G."/>
            <person name="Zhang D."/>
            <person name="Sun W.-H."/>
            <person name="Liu D.-K."/>
            <person name="Li Y."/>
            <person name="Chen G.-Z."/>
            <person name="Liu X.-D."/>
            <person name="Liao X.-Y."/>
            <person name="Jiang Y.-T."/>
            <person name="Yu X."/>
            <person name="Hao Y."/>
            <person name="Huang J."/>
            <person name="Zhao X.-W."/>
            <person name="Ke S."/>
            <person name="Chen Y.-Y."/>
            <person name="Wu W.-L."/>
            <person name="Hsu J.-L."/>
            <person name="Lin Y.-F."/>
            <person name="Huang M.-D."/>
            <person name="Li C.-Y."/>
            <person name="Huang L."/>
            <person name="Wang Z.-W."/>
            <person name="Zhao X."/>
            <person name="Zhong W.-Y."/>
            <person name="Peng D.-H."/>
            <person name="Ahmad S."/>
            <person name="Lan S."/>
            <person name="Zhang J.-S."/>
            <person name="Tsai W.-C."/>
            <person name="Van De Peer Y."/>
            <person name="Liu Z.-J."/>
        </authorList>
    </citation>
    <scope>NUCLEOTIDE SEQUENCE</scope>
    <source>
        <strain evidence="2">SCP</strain>
        <tissue evidence="2">Leaves</tissue>
    </source>
</reference>
<evidence type="ECO:0000313" key="3">
    <source>
        <dbReference type="Proteomes" id="UP001179952"/>
    </source>
</evidence>
<dbReference type="PANTHER" id="PTHR35510:SF1">
    <property type="entry name" value="DBH-LIKE MONOOXYGENASE"/>
    <property type="match status" value="1"/>
</dbReference>